<evidence type="ECO:0000256" key="1">
    <source>
        <dbReference type="SAM" id="MobiDB-lite"/>
    </source>
</evidence>
<proteinExistence type="predicted"/>
<feature type="compositionally biased region" description="Polar residues" evidence="1">
    <location>
        <begin position="121"/>
        <end position="139"/>
    </location>
</feature>
<dbReference type="AlphaFoldDB" id="A0A7S1U5L2"/>
<accession>A0A7S1U5L2</accession>
<feature type="compositionally biased region" description="Polar residues" evidence="1">
    <location>
        <begin position="29"/>
        <end position="43"/>
    </location>
</feature>
<gene>
    <name evidence="2" type="ORF">PPAR1163_LOCUS15289</name>
</gene>
<feature type="region of interest" description="Disordered" evidence="1">
    <location>
        <begin position="13"/>
        <end position="51"/>
    </location>
</feature>
<sequence length="154" mass="16874">MLSGNLASAHLRAKASTLTTRGSEEPPEWSNSEASFMSSSTAPTAYGSGSPVLRLTEDNLLRYERLYQYRSGNNNAIKKLLFQRLLEDSIRFSQMEPEPIPEEYLALRRERSSSRSDRSQKTATSGSIGSTTVGASTSKPEPQPPPPLPSLVRG</sequence>
<organism evidence="2">
    <name type="scientific">Phaeomonas parva</name>
    <dbReference type="NCBI Taxonomy" id="124430"/>
    <lineage>
        <taxon>Eukaryota</taxon>
        <taxon>Sar</taxon>
        <taxon>Stramenopiles</taxon>
        <taxon>Ochrophyta</taxon>
        <taxon>Pinguiophyceae</taxon>
        <taxon>Pinguiochrysidales</taxon>
        <taxon>Pinguiochrysidaceae</taxon>
        <taxon>Phaeomonas</taxon>
    </lineage>
</organism>
<feature type="region of interest" description="Disordered" evidence="1">
    <location>
        <begin position="91"/>
        <end position="154"/>
    </location>
</feature>
<evidence type="ECO:0000313" key="2">
    <source>
        <dbReference type="EMBL" id="CAD9256918.1"/>
    </source>
</evidence>
<protein>
    <submittedName>
        <fullName evidence="2">Uncharacterized protein</fullName>
    </submittedName>
</protein>
<dbReference type="EMBL" id="HBGJ01023947">
    <property type="protein sequence ID" value="CAD9256918.1"/>
    <property type="molecule type" value="Transcribed_RNA"/>
</dbReference>
<feature type="compositionally biased region" description="Pro residues" evidence="1">
    <location>
        <begin position="141"/>
        <end position="154"/>
    </location>
</feature>
<feature type="compositionally biased region" description="Basic and acidic residues" evidence="1">
    <location>
        <begin position="105"/>
        <end position="120"/>
    </location>
</feature>
<reference evidence="2" key="1">
    <citation type="submission" date="2021-01" db="EMBL/GenBank/DDBJ databases">
        <authorList>
            <person name="Corre E."/>
            <person name="Pelletier E."/>
            <person name="Niang G."/>
            <person name="Scheremetjew M."/>
            <person name="Finn R."/>
            <person name="Kale V."/>
            <person name="Holt S."/>
            <person name="Cochrane G."/>
            <person name="Meng A."/>
            <person name="Brown T."/>
            <person name="Cohen L."/>
        </authorList>
    </citation>
    <scope>NUCLEOTIDE SEQUENCE</scope>
    <source>
        <strain evidence="2">CCMP2877</strain>
    </source>
</reference>
<name>A0A7S1U5L2_9STRA</name>